<dbReference type="KEGG" id="cdq:BOQ54_12510"/>
<dbReference type="RefSeq" id="WP_055457437.1">
    <property type="nucleotide sequence ID" value="NZ_CP018095.1"/>
</dbReference>
<proteinExistence type="inferred from homology"/>
<dbReference type="PANTHER" id="PTHR10545">
    <property type="entry name" value="DIAMINE N-ACETYLTRANSFERASE"/>
    <property type="match status" value="1"/>
</dbReference>
<keyword evidence="3" id="KW-0012">Acyltransferase</keyword>
<dbReference type="InterPro" id="IPR000182">
    <property type="entry name" value="GNAT_dom"/>
</dbReference>
<name>A0AAC9NZD3_9HYPH</name>
<dbReference type="CDD" id="cd04301">
    <property type="entry name" value="NAT_SF"/>
    <property type="match status" value="1"/>
</dbReference>
<dbReference type="AlphaFoldDB" id="A0AAC9NZD3"/>
<evidence type="ECO:0000313" key="6">
    <source>
        <dbReference type="Proteomes" id="UP000182703"/>
    </source>
</evidence>
<dbReference type="Gene3D" id="3.40.630.30">
    <property type="match status" value="1"/>
</dbReference>
<dbReference type="InterPro" id="IPR016181">
    <property type="entry name" value="Acyl_CoA_acyltransferase"/>
</dbReference>
<dbReference type="PANTHER" id="PTHR10545:SF29">
    <property type="entry name" value="GH14572P-RELATED"/>
    <property type="match status" value="1"/>
</dbReference>
<evidence type="ECO:0000256" key="1">
    <source>
        <dbReference type="ARBA" id="ARBA00008694"/>
    </source>
</evidence>
<reference evidence="5 6" key="1">
    <citation type="submission" date="2016-11" db="EMBL/GenBank/DDBJ databases">
        <title>Complete genome sequence of the aerobically denitrifying bacterium Chelatococcus daeguensis TAD1.</title>
        <authorList>
            <person name="Yang Y."/>
            <person name="Huang S."/>
            <person name="Lin E."/>
        </authorList>
    </citation>
    <scope>NUCLEOTIDE SEQUENCE [LARGE SCALE GENOMIC DNA]</scope>
    <source>
        <strain evidence="5 6">TAD1</strain>
    </source>
</reference>
<gene>
    <name evidence="5" type="ORF">BOQ54_12510</name>
</gene>
<dbReference type="GO" id="GO:0008080">
    <property type="term" value="F:N-acetyltransferase activity"/>
    <property type="evidence" value="ECO:0007669"/>
    <property type="project" value="TreeGrafter"/>
</dbReference>
<evidence type="ECO:0000259" key="4">
    <source>
        <dbReference type="PROSITE" id="PS51186"/>
    </source>
</evidence>
<evidence type="ECO:0000313" key="5">
    <source>
        <dbReference type="EMBL" id="APF38048.1"/>
    </source>
</evidence>
<keyword evidence="6" id="KW-1185">Reference proteome</keyword>
<protein>
    <submittedName>
        <fullName evidence="5">GNAT family N-acetyltransferase</fullName>
    </submittedName>
</protein>
<keyword evidence="2" id="KW-0808">Transferase</keyword>
<accession>A0AAC9NZD3</accession>
<evidence type="ECO:0000256" key="3">
    <source>
        <dbReference type="ARBA" id="ARBA00023315"/>
    </source>
</evidence>
<dbReference type="Proteomes" id="UP000182703">
    <property type="component" value="Chromosome"/>
</dbReference>
<dbReference type="InterPro" id="IPR051016">
    <property type="entry name" value="Diverse_Substrate_AcTransf"/>
</dbReference>
<dbReference type="SUPFAM" id="SSF55729">
    <property type="entry name" value="Acyl-CoA N-acyltransferases (Nat)"/>
    <property type="match status" value="1"/>
</dbReference>
<dbReference type="EMBL" id="CP018095">
    <property type="protein sequence ID" value="APF38048.1"/>
    <property type="molecule type" value="Genomic_DNA"/>
</dbReference>
<sequence length="161" mass="18039">MSLVIRPAQPADLGLIAALVRELADYEKLAHEVEATEGDLGAALFGANPRVFCDIAEWRGEPAGFALWFYNFSTFLGRHGLYLEDLFVRPAFRGEGIGRALLSHLARRCVDEGLGRLEWWVLDWNEPAIGFYKRQGARMMDEWTVCRVTGEALAKLAEQAP</sequence>
<evidence type="ECO:0000256" key="2">
    <source>
        <dbReference type="ARBA" id="ARBA00022679"/>
    </source>
</evidence>
<comment type="similarity">
    <text evidence="1">Belongs to the acetyltransferase family.</text>
</comment>
<dbReference type="Pfam" id="PF00583">
    <property type="entry name" value="Acetyltransf_1"/>
    <property type="match status" value="1"/>
</dbReference>
<dbReference type="FunFam" id="3.40.630.30:FF:000064">
    <property type="entry name" value="GNAT family acetyltransferase"/>
    <property type="match status" value="1"/>
</dbReference>
<dbReference type="PROSITE" id="PS51186">
    <property type="entry name" value="GNAT"/>
    <property type="match status" value="1"/>
</dbReference>
<organism evidence="5 6">
    <name type="scientific">Chelatococcus daeguensis</name>
    <dbReference type="NCBI Taxonomy" id="444444"/>
    <lineage>
        <taxon>Bacteria</taxon>
        <taxon>Pseudomonadati</taxon>
        <taxon>Pseudomonadota</taxon>
        <taxon>Alphaproteobacteria</taxon>
        <taxon>Hyphomicrobiales</taxon>
        <taxon>Chelatococcaceae</taxon>
        <taxon>Chelatococcus</taxon>
    </lineage>
</organism>
<feature type="domain" description="N-acetyltransferase" evidence="4">
    <location>
        <begin position="3"/>
        <end position="158"/>
    </location>
</feature>